<reference evidence="1" key="2">
    <citation type="journal article" date="2015" name="Fish Shellfish Immunol.">
        <title>Early steps in the European eel (Anguilla anguilla)-Vibrio vulnificus interaction in the gills: Role of the RtxA13 toxin.</title>
        <authorList>
            <person name="Callol A."/>
            <person name="Pajuelo D."/>
            <person name="Ebbesson L."/>
            <person name="Teles M."/>
            <person name="MacKenzie S."/>
            <person name="Amaro C."/>
        </authorList>
    </citation>
    <scope>NUCLEOTIDE SEQUENCE</scope>
</reference>
<sequence length="21" mass="2552">MPCLQLKLCFQYWPMQPSKIP</sequence>
<reference evidence="1" key="1">
    <citation type="submission" date="2014-11" db="EMBL/GenBank/DDBJ databases">
        <authorList>
            <person name="Amaro Gonzalez C."/>
        </authorList>
    </citation>
    <scope>NUCLEOTIDE SEQUENCE</scope>
</reference>
<dbReference type="AlphaFoldDB" id="A0A0E9XSM2"/>
<accession>A0A0E9XSM2</accession>
<evidence type="ECO:0000313" key="1">
    <source>
        <dbReference type="EMBL" id="JAI05417.1"/>
    </source>
</evidence>
<organism evidence="1">
    <name type="scientific">Anguilla anguilla</name>
    <name type="common">European freshwater eel</name>
    <name type="synonym">Muraena anguilla</name>
    <dbReference type="NCBI Taxonomy" id="7936"/>
    <lineage>
        <taxon>Eukaryota</taxon>
        <taxon>Metazoa</taxon>
        <taxon>Chordata</taxon>
        <taxon>Craniata</taxon>
        <taxon>Vertebrata</taxon>
        <taxon>Euteleostomi</taxon>
        <taxon>Actinopterygii</taxon>
        <taxon>Neopterygii</taxon>
        <taxon>Teleostei</taxon>
        <taxon>Anguilliformes</taxon>
        <taxon>Anguillidae</taxon>
        <taxon>Anguilla</taxon>
    </lineage>
</organism>
<protein>
    <submittedName>
        <fullName evidence="1">Uncharacterized protein</fullName>
    </submittedName>
</protein>
<dbReference type="EMBL" id="GBXM01003161">
    <property type="protein sequence ID" value="JAI05417.1"/>
    <property type="molecule type" value="Transcribed_RNA"/>
</dbReference>
<proteinExistence type="predicted"/>
<name>A0A0E9XSM2_ANGAN</name>